<keyword evidence="2" id="KW-0009">Actin-binding</keyword>
<protein>
    <submittedName>
        <fullName evidence="5">Supervillin c</fullName>
    </submittedName>
</protein>
<dbReference type="GO" id="GO:0005737">
    <property type="term" value="C:cytoplasm"/>
    <property type="evidence" value="ECO:0007669"/>
    <property type="project" value="TreeGrafter"/>
</dbReference>
<evidence type="ECO:0000313" key="6">
    <source>
        <dbReference type="Proteomes" id="UP000005226"/>
    </source>
</evidence>
<dbReference type="InterPro" id="IPR029006">
    <property type="entry name" value="ADF-H/Gelsolin-like_dom_sf"/>
</dbReference>
<proteinExistence type="inferred from homology"/>
<feature type="compositionally biased region" description="Pro residues" evidence="3">
    <location>
        <begin position="652"/>
        <end position="663"/>
    </location>
</feature>
<dbReference type="Pfam" id="PF00626">
    <property type="entry name" value="Gelsolin"/>
    <property type="match status" value="1"/>
</dbReference>
<dbReference type="GO" id="GO:0051015">
    <property type="term" value="F:actin filament binding"/>
    <property type="evidence" value="ECO:0007669"/>
    <property type="project" value="InterPro"/>
</dbReference>
<feature type="region of interest" description="Disordered" evidence="3">
    <location>
        <begin position="368"/>
        <end position="562"/>
    </location>
</feature>
<feature type="region of interest" description="Disordered" evidence="3">
    <location>
        <begin position="620"/>
        <end position="664"/>
    </location>
</feature>
<name>A0A674MBY2_TAKRU</name>
<dbReference type="Ensembl" id="ENSTRUT00000063462.1">
    <property type="protein sequence ID" value="ENSTRUP00000058575.1"/>
    <property type="gene ID" value="ENSTRUG00000029046.1"/>
</dbReference>
<dbReference type="Gene3D" id="3.40.20.10">
    <property type="entry name" value="Severin"/>
    <property type="match status" value="5"/>
</dbReference>
<dbReference type="Gene3D" id="1.10.950.10">
    <property type="entry name" value="Villin headpiece domain"/>
    <property type="match status" value="1"/>
</dbReference>
<organism evidence="5 6">
    <name type="scientific">Takifugu rubripes</name>
    <name type="common">Japanese pufferfish</name>
    <name type="synonym">Fugu rubripes</name>
    <dbReference type="NCBI Taxonomy" id="31033"/>
    <lineage>
        <taxon>Eukaryota</taxon>
        <taxon>Metazoa</taxon>
        <taxon>Chordata</taxon>
        <taxon>Craniata</taxon>
        <taxon>Vertebrata</taxon>
        <taxon>Euteleostomi</taxon>
        <taxon>Actinopterygii</taxon>
        <taxon>Neopterygii</taxon>
        <taxon>Teleostei</taxon>
        <taxon>Neoteleostei</taxon>
        <taxon>Acanthomorphata</taxon>
        <taxon>Eupercaria</taxon>
        <taxon>Tetraodontiformes</taxon>
        <taxon>Tetradontoidea</taxon>
        <taxon>Tetraodontidae</taxon>
        <taxon>Takifugu</taxon>
    </lineage>
</organism>
<sequence>MEAMETPVPEPRAERIARYKAERRREEAEHYGNAEERPTKWVRRGEKEDPENRAHRGTAGNGGKGGVTNGEVEPPTQAPCSGRQGFQDSASMLSGEGPAPAAAAVPAGLDAPQLHTRVSVGQLRSALLQQTASGALPDKVCPDTGRTACSLDLAVKPGPEGARRRARRYLPSGGRKTGERFRTQPITAEEVEESSGRMEAGEDDGEADVKTDARAKMSVAAKMSLFKELEKSAAPEAPAHLKPRSGGVFHERRGRRGNDNRFLTQPITCEEMVAISSPTPAPPVEPPPARAEPAEVDDESCKLSVSQKLALFNNLSEKHGGGPADGPQERRRQKGARYHTQPITVEEVGLLQKGPVQLPAFCLSPQLADRQQDSSVNLKPSEVRLSLQRSDLGAEPRDPSQRRDSEPALRGILKKSCSGASEGTDACQDQNGGGGEDMSVEEKKERQVLPVPPRRQRRPAPGGEGGSPSVAPWRQRSRARRETIACLPVRSSEEQEAPQDRRNKPLEQLVPPEEHKRASENQQQQEETEHGHVRVTLVDDGVHPRESRASRSQEELPVADAHPQRWEPVFASVYSNSTPQYVVGFNQMKQTFEAQQVSSPTRNSQKIKADVYDFQRDEVEAADESGLRPAELDRTLPSETSADDGGFYGDQSPPPACAQPPPCGDLGAQQDLGVLCRTNTPMLTSAVAEHRRSVRPSRRTQGSRNPLRALAARDDITQDYMGAASEERIQAQKKSKNSHPATSDDSVSSSASSFPPFGSLMLIHVKGRQRVQARLVEPSARSLNSGDCFLLVTPERCFLWTGEFANDQERAKARELAATILRRRDLGCRAPEVVHLEEGLNCDGSPAEDFWRLLGGRSHYRGASAGEEDEVYERGLAESNCVYRLQENRLVPEEQAWASDPSASLLGSSEVLLFDFGSEVYLWQGRDVPPSRRSVALQLTRQVWAGAYDYSNCPVSPLDPMRCNPSMPLRGAGRPGWALLGCVPEDEETVLFREKFLDWTRGAAGGDEAAPENQDAQSVPVRSSPSQPSTPARFLTACDAKALLSGRAPGGEASVHMSEGAEVPRGRVAVTLEDGHQVEMRPVSVETRHVLEFEERELPAESGGQLHEGDSYIIRWTYRPQTQETTEHPEDDGGPNRTAAFLWRGGRDGGVLQSSGPDESQVVVLQGQEPPSFLQLFRGGLVVHKGKRDEAPKAGWRLFAVRGELPEEGSLLEVDCCCGSLRSRGAVVLLSGLQGSLFLWTGCKAASSSREVGRRVVERLTRSRPSELGLNQSSSLKVQVVEEGSEPAEFWAALGPVDRKAYDCMLQDPGKYNFTPRLFHLSAASGVFRAKELRSPSRFPGIVTAMPFVQETLYSTALQPALFLLDNRLEVYLWQRGGAESSAPTWQDERRCAMQTTLQYCTEMNPRRPPRAYLICEGSEPLTFTNVFPRWEQSPEAQTRVIQSNNRHSSPVNQHFPPGFNQLKTGVYSLPGLRHQGATEMFVISAVRSFILSHHPLYWDFVPILIRVIRDLLQMFLCLMFQGDSGRQKLTLVQDALAQLMKTQYPLEELLRSPLPQGVDPQHLEVYLSDQDFQVINTER</sequence>
<dbReference type="PROSITE" id="PS51089">
    <property type="entry name" value="HP"/>
    <property type="match status" value="1"/>
</dbReference>
<dbReference type="GO" id="GO:0051014">
    <property type="term" value="P:actin filament severing"/>
    <property type="evidence" value="ECO:0007669"/>
    <property type="project" value="TreeGrafter"/>
</dbReference>
<dbReference type="PANTHER" id="PTHR11977:SF119">
    <property type="entry name" value="SUPERVILLIN ISOFORM X1"/>
    <property type="match status" value="1"/>
</dbReference>
<evidence type="ECO:0000259" key="4">
    <source>
        <dbReference type="PROSITE" id="PS51089"/>
    </source>
</evidence>
<reference evidence="5 6" key="1">
    <citation type="journal article" date="2011" name="Genome Biol. Evol.">
        <title>Integration of the genetic map and genome assembly of fugu facilitates insights into distinct features of genome evolution in teleosts and mammals.</title>
        <authorList>
            <person name="Kai W."/>
            <person name="Kikuchi K."/>
            <person name="Tohari S."/>
            <person name="Chew A.K."/>
            <person name="Tay A."/>
            <person name="Fujiwara A."/>
            <person name="Hosoya S."/>
            <person name="Suetake H."/>
            <person name="Naruse K."/>
            <person name="Brenner S."/>
            <person name="Suzuki Y."/>
            <person name="Venkatesh B."/>
        </authorList>
    </citation>
    <scope>NUCLEOTIDE SEQUENCE [LARGE SCALE GENOMIC DNA]</scope>
</reference>
<feature type="region of interest" description="Disordered" evidence="3">
    <location>
        <begin position="727"/>
        <end position="752"/>
    </location>
</feature>
<dbReference type="GeneTree" id="ENSGT00940000166828"/>
<dbReference type="CDD" id="cd11289">
    <property type="entry name" value="gelsolin_S2_like"/>
    <property type="match status" value="1"/>
</dbReference>
<feature type="region of interest" description="Disordered" evidence="3">
    <location>
        <begin position="232"/>
        <end position="300"/>
    </location>
</feature>
<dbReference type="InterPro" id="IPR003128">
    <property type="entry name" value="Villin_headpiece"/>
</dbReference>
<dbReference type="SMART" id="SM00262">
    <property type="entry name" value="GEL"/>
    <property type="match status" value="5"/>
</dbReference>
<feature type="compositionally biased region" description="Low complexity" evidence="3">
    <location>
        <begin position="98"/>
        <end position="108"/>
    </location>
</feature>
<feature type="compositionally biased region" description="Basic and acidic residues" evidence="3">
    <location>
        <begin position="11"/>
        <end position="54"/>
    </location>
</feature>
<evidence type="ECO:0000256" key="1">
    <source>
        <dbReference type="ARBA" id="ARBA00008418"/>
    </source>
</evidence>
<reference evidence="5" key="2">
    <citation type="submission" date="2025-08" db="UniProtKB">
        <authorList>
            <consortium name="Ensembl"/>
        </authorList>
    </citation>
    <scope>IDENTIFICATION</scope>
</reference>
<feature type="region of interest" description="Disordered" evidence="3">
    <location>
        <begin position="1"/>
        <end position="108"/>
    </location>
</feature>
<dbReference type="GO" id="GO:0051016">
    <property type="term" value="P:barbed-end actin filament capping"/>
    <property type="evidence" value="ECO:0007669"/>
    <property type="project" value="TreeGrafter"/>
</dbReference>
<feature type="region of interest" description="Disordered" evidence="3">
    <location>
        <begin position="155"/>
        <end position="209"/>
    </location>
</feature>
<dbReference type="InterPro" id="IPR007122">
    <property type="entry name" value="Villin/Gelsolin"/>
</dbReference>
<dbReference type="OMA" id="TIACTPM"/>
<dbReference type="Proteomes" id="UP000005226">
    <property type="component" value="Chromosome 5"/>
</dbReference>
<feature type="compositionally biased region" description="Pro residues" evidence="3">
    <location>
        <begin position="279"/>
        <end position="290"/>
    </location>
</feature>
<dbReference type="PANTHER" id="PTHR11977">
    <property type="entry name" value="VILLIN"/>
    <property type="match status" value="1"/>
</dbReference>
<evidence type="ECO:0000256" key="2">
    <source>
        <dbReference type="ARBA" id="ARBA00023203"/>
    </source>
</evidence>
<feature type="compositionally biased region" description="Low complexity" evidence="3">
    <location>
        <begin position="1017"/>
        <end position="1031"/>
    </location>
</feature>
<gene>
    <name evidence="5" type="primary">svilc</name>
</gene>
<keyword evidence="6" id="KW-1185">Reference proteome</keyword>
<feature type="compositionally biased region" description="Gly residues" evidence="3">
    <location>
        <begin position="59"/>
        <end position="68"/>
    </location>
</feature>
<dbReference type="GO" id="GO:0015629">
    <property type="term" value="C:actin cytoskeleton"/>
    <property type="evidence" value="ECO:0007669"/>
    <property type="project" value="TreeGrafter"/>
</dbReference>
<comment type="similarity">
    <text evidence="1">Belongs to the villin/gelsolin family.</text>
</comment>
<dbReference type="InterPro" id="IPR007123">
    <property type="entry name" value="Gelsolin-like_dom"/>
</dbReference>
<dbReference type="SUPFAM" id="SSF47050">
    <property type="entry name" value="VHP, Villin headpiece domain"/>
    <property type="match status" value="1"/>
</dbReference>
<dbReference type="GO" id="GO:0008154">
    <property type="term" value="P:actin polymerization or depolymerization"/>
    <property type="evidence" value="ECO:0007669"/>
    <property type="project" value="TreeGrafter"/>
</dbReference>
<feature type="region of interest" description="Disordered" evidence="3">
    <location>
        <begin position="1003"/>
        <end position="1032"/>
    </location>
</feature>
<reference evidence="5" key="3">
    <citation type="submission" date="2025-09" db="UniProtKB">
        <authorList>
            <consortium name="Ensembl"/>
        </authorList>
    </citation>
    <scope>IDENTIFICATION</scope>
</reference>
<feature type="compositionally biased region" description="Low complexity" evidence="3">
    <location>
        <begin position="738"/>
        <end position="752"/>
    </location>
</feature>
<feature type="region of interest" description="Disordered" evidence="3">
    <location>
        <begin position="686"/>
        <end position="715"/>
    </location>
</feature>
<feature type="compositionally biased region" description="Basic and acidic residues" evidence="3">
    <location>
        <begin position="392"/>
        <end position="407"/>
    </location>
</feature>
<feature type="compositionally biased region" description="Basic and acidic residues" evidence="3">
    <location>
        <begin position="540"/>
        <end position="554"/>
    </location>
</feature>
<feature type="domain" description="HP" evidence="4">
    <location>
        <begin position="1539"/>
        <end position="1580"/>
    </location>
</feature>
<evidence type="ECO:0000313" key="5">
    <source>
        <dbReference type="Ensembl" id="ENSTRUP00000058575.1"/>
    </source>
</evidence>
<dbReference type="GO" id="GO:0005546">
    <property type="term" value="F:phosphatidylinositol-4,5-bisphosphate binding"/>
    <property type="evidence" value="ECO:0007669"/>
    <property type="project" value="TreeGrafter"/>
</dbReference>
<dbReference type="InterPro" id="IPR036886">
    <property type="entry name" value="Villin_headpiece_dom_sf"/>
</dbReference>
<dbReference type="InParanoid" id="A0A674MBY2"/>
<evidence type="ECO:0000256" key="3">
    <source>
        <dbReference type="SAM" id="MobiDB-lite"/>
    </source>
</evidence>
<feature type="region of interest" description="Disordered" evidence="3">
    <location>
        <begin position="312"/>
        <end position="341"/>
    </location>
</feature>
<accession>A0A674MBY2</accession>
<dbReference type="SUPFAM" id="SSF55753">
    <property type="entry name" value="Actin depolymerizing proteins"/>
    <property type="match status" value="5"/>
</dbReference>